<sequence length="220" mass="22852">MLKRKRRFNIELTGNVMSATHDDTNGFSARAMDAFGTSSPEFASHIMGRLSVCLRAHQGDGPSTQASQQEINAALAFVDGYEPANEVEAMAAATLYAANDMALVMLARAKQATDIANLEVAASVALRLLRATTAQMEALAKLKRGGEQTVRVEHVHVHAGGQAIVGNVTGGGGAGNSIGQSHEPGRSPEGVTPLLGVDPAGDVVSVAGHAERALSDSRRA</sequence>
<reference evidence="2 3" key="1">
    <citation type="submission" date="2019-09" db="EMBL/GenBank/DDBJ databases">
        <title>Polymorphobacter sp. isolated from a lake in China.</title>
        <authorList>
            <person name="Liu Z."/>
        </authorList>
    </citation>
    <scope>NUCLEOTIDE SEQUENCE [LARGE SCALE GENOMIC DNA]</scope>
    <source>
        <strain evidence="2 3">D40P</strain>
    </source>
</reference>
<protein>
    <submittedName>
        <fullName evidence="2">Uncharacterized protein</fullName>
    </submittedName>
</protein>
<dbReference type="RefSeq" id="WP_152578446.1">
    <property type="nucleotide sequence ID" value="NZ_JAATJI010000001.1"/>
</dbReference>
<evidence type="ECO:0000313" key="2">
    <source>
        <dbReference type="EMBL" id="MQT17991.1"/>
    </source>
</evidence>
<accession>A0A7C9GSM6</accession>
<proteinExistence type="predicted"/>
<organism evidence="2 3">
    <name type="scientific">Sandarakinorhabdus fusca</name>
    <dbReference type="NCBI Taxonomy" id="1439888"/>
    <lineage>
        <taxon>Bacteria</taxon>
        <taxon>Pseudomonadati</taxon>
        <taxon>Pseudomonadota</taxon>
        <taxon>Alphaproteobacteria</taxon>
        <taxon>Sphingomonadales</taxon>
        <taxon>Sphingosinicellaceae</taxon>
        <taxon>Sandarakinorhabdus</taxon>
    </lineage>
</organism>
<evidence type="ECO:0000313" key="3">
    <source>
        <dbReference type="Proteomes" id="UP000481327"/>
    </source>
</evidence>
<comment type="caution">
    <text evidence="2">The sequence shown here is derived from an EMBL/GenBank/DDBJ whole genome shotgun (WGS) entry which is preliminary data.</text>
</comment>
<evidence type="ECO:0000256" key="1">
    <source>
        <dbReference type="SAM" id="MobiDB-lite"/>
    </source>
</evidence>
<gene>
    <name evidence="2" type="ORF">F3168_12060</name>
</gene>
<name>A0A7C9GSM6_9SPHN</name>
<dbReference type="OrthoDB" id="7432673at2"/>
<dbReference type="Proteomes" id="UP000481327">
    <property type="component" value="Unassembled WGS sequence"/>
</dbReference>
<dbReference type="EMBL" id="WIOL01000004">
    <property type="protein sequence ID" value="MQT17991.1"/>
    <property type="molecule type" value="Genomic_DNA"/>
</dbReference>
<dbReference type="AlphaFoldDB" id="A0A7C9GSM6"/>
<keyword evidence="3" id="KW-1185">Reference proteome</keyword>
<feature type="region of interest" description="Disordered" evidence="1">
    <location>
        <begin position="171"/>
        <end position="195"/>
    </location>
</feature>